<keyword evidence="2" id="KW-1185">Reference proteome</keyword>
<name>A0A9Q5YJG0_PISSA</name>
<protein>
    <submittedName>
        <fullName evidence="1">Uncharacterized protein</fullName>
    </submittedName>
</protein>
<evidence type="ECO:0000313" key="1">
    <source>
        <dbReference type="EMBL" id="QGO06226.1"/>
    </source>
</evidence>
<accession>A0A9Q5YJG0</accession>
<dbReference type="AlphaFoldDB" id="A0A9Q5YJG0"/>
<evidence type="ECO:0000313" key="2">
    <source>
        <dbReference type="Proteomes" id="UP000422232"/>
    </source>
</evidence>
<dbReference type="EMBL" id="CP038908">
    <property type="protein sequence ID" value="QGO06226.1"/>
    <property type="molecule type" value="Genomic_DNA"/>
</dbReference>
<gene>
    <name evidence="1" type="ORF">Psal009_02134</name>
</gene>
<dbReference type="GeneID" id="66741250"/>
<dbReference type="RefSeq" id="WP_032126789.1">
    <property type="nucleotide sequence ID" value="NZ_CP012413.1"/>
</dbReference>
<proteinExistence type="predicted"/>
<reference evidence="1 2" key="1">
    <citation type="submission" date="2019-04" db="EMBL/GenBank/DDBJ databases">
        <title>Complete genome sequencing of Piscirickettsia salmonis strain Psal-009.</title>
        <authorList>
            <person name="Schober I."/>
            <person name="Bunk B."/>
            <person name="Sproer C."/>
            <person name="Carril G.P."/>
            <person name="Riedel T."/>
            <person name="Flores-Herrera P.A."/>
            <person name="Nourdin-Galindo G."/>
            <person name="Marshall S.H."/>
            <person name="Overmann J."/>
        </authorList>
    </citation>
    <scope>NUCLEOTIDE SEQUENCE [LARGE SCALE GENOMIC DNA]</scope>
    <source>
        <strain evidence="1 2">Psal-009</strain>
    </source>
</reference>
<organism evidence="1 2">
    <name type="scientific">Piscirickettsia salmonis</name>
    <dbReference type="NCBI Taxonomy" id="1238"/>
    <lineage>
        <taxon>Bacteria</taxon>
        <taxon>Pseudomonadati</taxon>
        <taxon>Pseudomonadota</taxon>
        <taxon>Gammaproteobacteria</taxon>
        <taxon>Thiotrichales</taxon>
        <taxon>Piscirickettsiaceae</taxon>
        <taxon>Piscirickettsia</taxon>
    </lineage>
</organism>
<sequence>MPINIKQSLKRFQAQDALQASGSFLKKGLPEGTNQVDFIKAVNREIQIVIDGMQSICKQL</sequence>
<dbReference type="Proteomes" id="UP000422232">
    <property type="component" value="Chromosome"/>
</dbReference>